<dbReference type="EMBL" id="CP000661">
    <property type="protein sequence ID" value="ABP70030.1"/>
    <property type="molecule type" value="Genomic_DNA"/>
</dbReference>
<dbReference type="Pfam" id="PF00403">
    <property type="entry name" value="HMA"/>
    <property type="match status" value="2"/>
</dbReference>
<evidence type="ECO:0000313" key="18">
    <source>
        <dbReference type="EMBL" id="ABP70030.1"/>
    </source>
</evidence>
<dbReference type="InterPro" id="IPR018303">
    <property type="entry name" value="ATPase_P-typ_P_site"/>
</dbReference>
<dbReference type="PROSITE" id="PS00154">
    <property type="entry name" value="ATPASE_E1_E2"/>
    <property type="match status" value="1"/>
</dbReference>
<evidence type="ECO:0000256" key="1">
    <source>
        <dbReference type="ARBA" id="ARBA00004127"/>
    </source>
</evidence>
<dbReference type="Pfam" id="PF00122">
    <property type="entry name" value="E1-E2_ATPase"/>
    <property type="match status" value="1"/>
</dbReference>
<evidence type="ECO:0000259" key="17">
    <source>
        <dbReference type="PROSITE" id="PS50846"/>
    </source>
</evidence>
<evidence type="ECO:0000256" key="15">
    <source>
        <dbReference type="ARBA" id="ARBA00023136"/>
    </source>
</evidence>
<dbReference type="SUPFAM" id="SSF56784">
    <property type="entry name" value="HAD-like"/>
    <property type="match status" value="1"/>
</dbReference>
<dbReference type="GO" id="GO:0043682">
    <property type="term" value="F:P-type divalent copper transporter activity"/>
    <property type="evidence" value="ECO:0007669"/>
    <property type="project" value="TreeGrafter"/>
</dbReference>
<gene>
    <name evidence="18" type="ordered locus">Rsph17025_1129</name>
</gene>
<dbReference type="InterPro" id="IPR027256">
    <property type="entry name" value="P-typ_ATPase_IB"/>
</dbReference>
<dbReference type="PRINTS" id="PR00119">
    <property type="entry name" value="CATATPASE"/>
</dbReference>
<evidence type="ECO:0000256" key="7">
    <source>
        <dbReference type="ARBA" id="ARBA00022741"/>
    </source>
</evidence>
<dbReference type="GO" id="GO:0005507">
    <property type="term" value="F:copper ion binding"/>
    <property type="evidence" value="ECO:0007669"/>
    <property type="project" value="InterPro"/>
</dbReference>
<feature type="transmembrane region" description="Helical" evidence="16">
    <location>
        <begin position="263"/>
        <end position="288"/>
    </location>
</feature>
<dbReference type="GO" id="GO:0016887">
    <property type="term" value="F:ATP hydrolysis activity"/>
    <property type="evidence" value="ECO:0007669"/>
    <property type="project" value="InterPro"/>
</dbReference>
<evidence type="ECO:0000256" key="8">
    <source>
        <dbReference type="ARBA" id="ARBA00022796"/>
    </source>
</evidence>
<dbReference type="InterPro" id="IPR017969">
    <property type="entry name" value="Heavy-metal-associated_CS"/>
</dbReference>
<keyword evidence="3" id="KW-0813">Transport</keyword>
<feature type="transmembrane region" description="Helical" evidence="16">
    <location>
        <begin position="476"/>
        <end position="500"/>
    </location>
</feature>
<dbReference type="InterPro" id="IPR036163">
    <property type="entry name" value="HMA_dom_sf"/>
</dbReference>
<dbReference type="NCBIfam" id="TIGR01494">
    <property type="entry name" value="ATPase_P-type"/>
    <property type="match status" value="1"/>
</dbReference>
<dbReference type="InterPro" id="IPR044492">
    <property type="entry name" value="P_typ_ATPase_HD_dom"/>
</dbReference>
<dbReference type="GO" id="GO:0055070">
    <property type="term" value="P:copper ion homeostasis"/>
    <property type="evidence" value="ECO:0007669"/>
    <property type="project" value="TreeGrafter"/>
</dbReference>
<dbReference type="GO" id="GO:0005886">
    <property type="term" value="C:plasma membrane"/>
    <property type="evidence" value="ECO:0007669"/>
    <property type="project" value="UniProtKB-SubCell"/>
</dbReference>
<proteinExistence type="inferred from homology"/>
<evidence type="ECO:0000256" key="11">
    <source>
        <dbReference type="ARBA" id="ARBA00022967"/>
    </source>
</evidence>
<feature type="domain" description="HMA" evidence="17">
    <location>
        <begin position="39"/>
        <end position="104"/>
    </location>
</feature>
<dbReference type="NCBIfam" id="TIGR00003">
    <property type="entry name" value="copper ion binding protein"/>
    <property type="match status" value="1"/>
</dbReference>
<sequence length="840" mass="86560">MAGGRNFARPLDLPAVGRPIFGPKEIAMTVHQPHATGLKSLRLHLEGMSCASCVARAERVLAAVPGVAEARVSLADESADIRYGGPATAEALAEALGRAGYPARREKLVLSVEGMTCASCTGRVERVLKAQPGVIDASANLANRRAQVTLWEGASTAAALAQAVTRAGFAAAPMRAEAPDRRAEDLRGLRRDAWIAGLLALPVFLVEMGGHLIPALHHWVAHTIGTQTSWIAQFLLTSLILAGPGRRFFVKGVPALVRGAPDMNSLVSVGTFAAWAFSTVATFAPGLLPEGSRAVYFEAASVIVVLILIGRLMEARARGQAGAAIAGLIRLQPRTARLSRDGIETEVPIETITPGAILHIRPGERIPLDGVVVSGQSAVDEAMLTGEALPAAKAEGDEVTGGTVNGTGALAMQATRVGADTVLARIVAMVEEAQGAKLPVQALVDRITLRFVPVVMAVAALTVLVWLVLGPGLGEALVAGVSVLIIACPCAMGLATPVSIMVGTGRAAEMGVLFRKGEALQRLSEIERVGFDKTGTLTEGRPQVTDVLPAEGRETQELLRLAAAVEARSEHPLAGAILRAAEALDRPEAQGFAATPGHGAEAMVGGQRVRVGSARMMEGLDPGPLAGAASRLEAEGRTPVWVAVEGRIAGVIGVADRVKPTSRAAVAELARMGLPSAMVTGDAPGVARAIGQEIGIDDIHAGILPGGKFAEVTKMGRAAFVGDGINDAPALAAADVGIAIGTGTDVAIEAADVVLMSGDPLGVANAVALSRRTMRNIRQNLVWAFGYNVALIPVAAGVLVPFGGPQLSPMLAAGAMAFSSVFVLTNALRLRRAPAVGARP</sequence>
<dbReference type="PROSITE" id="PS50846">
    <property type="entry name" value="HMA_2"/>
    <property type="match status" value="2"/>
</dbReference>
<dbReference type="InterPro" id="IPR008250">
    <property type="entry name" value="ATPase_P-typ_transduc_dom_A_sf"/>
</dbReference>
<feature type="transmembrane region" description="Helical" evidence="16">
    <location>
        <begin position="193"/>
        <end position="213"/>
    </location>
</feature>
<dbReference type="Gene3D" id="3.40.1110.10">
    <property type="entry name" value="Calcium-transporting ATPase, cytoplasmic domain N"/>
    <property type="match status" value="1"/>
</dbReference>
<dbReference type="NCBIfam" id="TIGR01511">
    <property type="entry name" value="ATPase-IB1_Cu"/>
    <property type="match status" value="1"/>
</dbReference>
<dbReference type="InterPro" id="IPR023214">
    <property type="entry name" value="HAD_sf"/>
</dbReference>
<keyword evidence="13" id="KW-0186">Copper</keyword>
<dbReference type="Gene3D" id="3.40.50.1000">
    <property type="entry name" value="HAD superfamily/HAD-like"/>
    <property type="match status" value="1"/>
</dbReference>
<dbReference type="InterPro" id="IPR001757">
    <property type="entry name" value="P_typ_ATPase"/>
</dbReference>
<name>A4WRL6_CERS5</name>
<dbReference type="SUPFAM" id="SSF81653">
    <property type="entry name" value="Calcium ATPase, transduction domain A"/>
    <property type="match status" value="1"/>
</dbReference>
<keyword evidence="9 16" id="KW-0067">ATP-binding</keyword>
<feature type="transmembrane region" description="Helical" evidence="16">
    <location>
        <begin position="294"/>
        <end position="313"/>
    </location>
</feature>
<keyword evidence="4 16" id="KW-0812">Transmembrane</keyword>
<evidence type="ECO:0000256" key="5">
    <source>
        <dbReference type="ARBA" id="ARBA00022723"/>
    </source>
</evidence>
<keyword evidence="16" id="KW-1003">Cell membrane</keyword>
<dbReference type="InterPro" id="IPR036412">
    <property type="entry name" value="HAD-like_sf"/>
</dbReference>
<dbReference type="FunFam" id="2.70.150.10:FF:000002">
    <property type="entry name" value="Copper-transporting ATPase 1, putative"/>
    <property type="match status" value="1"/>
</dbReference>
<dbReference type="Gene3D" id="3.30.70.100">
    <property type="match status" value="2"/>
</dbReference>
<evidence type="ECO:0000256" key="10">
    <source>
        <dbReference type="ARBA" id="ARBA00022842"/>
    </source>
</evidence>
<protein>
    <submittedName>
        <fullName evidence="18">Heavy metal translocating P-type ATPase</fullName>
    </submittedName>
</protein>
<reference evidence="18" key="1">
    <citation type="submission" date="2007-04" db="EMBL/GenBank/DDBJ databases">
        <title>Complete sequence of chromosome of Rhodobacter sphaeroides ATCC 17025.</title>
        <authorList>
            <consortium name="US DOE Joint Genome Institute"/>
            <person name="Copeland A."/>
            <person name="Lucas S."/>
            <person name="Lapidus A."/>
            <person name="Barry K."/>
            <person name="Detter J.C."/>
            <person name="Glavina del Rio T."/>
            <person name="Hammon N."/>
            <person name="Israni S."/>
            <person name="Dalin E."/>
            <person name="Tice H."/>
            <person name="Pitluck S."/>
            <person name="Chertkov O."/>
            <person name="Brettin T."/>
            <person name="Bruce D."/>
            <person name="Han C."/>
            <person name="Schmutz J."/>
            <person name="Larimer F."/>
            <person name="Land M."/>
            <person name="Hauser L."/>
            <person name="Kyrpides N."/>
            <person name="Kim E."/>
            <person name="Richardson P."/>
            <person name="Mackenzie C."/>
            <person name="Choudhary M."/>
            <person name="Donohue T.J."/>
            <person name="Kaplan S."/>
        </authorList>
    </citation>
    <scope>NUCLEOTIDE SEQUENCE [LARGE SCALE GENOMIC DNA]</scope>
    <source>
        <strain evidence="18">ATCC 17025</strain>
    </source>
</reference>
<dbReference type="Pfam" id="PF00702">
    <property type="entry name" value="Hydrolase"/>
    <property type="match status" value="1"/>
</dbReference>
<keyword evidence="7 16" id="KW-0547">Nucleotide-binding</keyword>
<dbReference type="GO" id="GO:0012505">
    <property type="term" value="C:endomembrane system"/>
    <property type="evidence" value="ECO:0007669"/>
    <property type="project" value="UniProtKB-SubCell"/>
</dbReference>
<feature type="transmembrane region" description="Helical" evidence="16">
    <location>
        <begin position="447"/>
        <end position="470"/>
    </location>
</feature>
<dbReference type="GO" id="GO:0005524">
    <property type="term" value="F:ATP binding"/>
    <property type="evidence" value="ECO:0007669"/>
    <property type="project" value="UniProtKB-UniRule"/>
</dbReference>
<feature type="domain" description="HMA" evidence="17">
    <location>
        <begin position="106"/>
        <end position="172"/>
    </location>
</feature>
<dbReference type="InterPro" id="IPR006121">
    <property type="entry name" value="HMA_dom"/>
</dbReference>
<dbReference type="SUPFAM" id="SSF81665">
    <property type="entry name" value="Calcium ATPase, transmembrane domain M"/>
    <property type="match status" value="1"/>
</dbReference>
<dbReference type="InterPro" id="IPR006122">
    <property type="entry name" value="HMA_Cu_ion-bd"/>
</dbReference>
<keyword evidence="12 16" id="KW-1133">Transmembrane helix</keyword>
<keyword evidence="6" id="KW-0677">Repeat</keyword>
<feature type="transmembrane region" description="Helical" evidence="16">
    <location>
        <begin position="219"/>
        <end position="242"/>
    </location>
</feature>
<evidence type="ECO:0000256" key="2">
    <source>
        <dbReference type="ARBA" id="ARBA00006024"/>
    </source>
</evidence>
<dbReference type="InterPro" id="IPR023299">
    <property type="entry name" value="ATPase_P-typ_cyto_dom_N"/>
</dbReference>
<evidence type="ECO:0000256" key="4">
    <source>
        <dbReference type="ARBA" id="ARBA00022692"/>
    </source>
</evidence>
<keyword evidence="5 16" id="KW-0479">Metal-binding</keyword>
<dbReference type="PANTHER" id="PTHR43520">
    <property type="entry name" value="ATP7, ISOFORM B"/>
    <property type="match status" value="1"/>
</dbReference>
<dbReference type="CDD" id="cd00371">
    <property type="entry name" value="HMA"/>
    <property type="match status" value="2"/>
</dbReference>
<dbReference type="PROSITE" id="PS01047">
    <property type="entry name" value="HMA_1"/>
    <property type="match status" value="1"/>
</dbReference>
<evidence type="ECO:0000256" key="14">
    <source>
        <dbReference type="ARBA" id="ARBA00023065"/>
    </source>
</evidence>
<dbReference type="PANTHER" id="PTHR43520:SF8">
    <property type="entry name" value="P-TYPE CU(+) TRANSPORTER"/>
    <property type="match status" value="1"/>
</dbReference>
<dbReference type="SUPFAM" id="SSF55008">
    <property type="entry name" value="HMA, heavy metal-associated domain"/>
    <property type="match status" value="2"/>
</dbReference>
<feature type="transmembrane region" description="Helical" evidence="16">
    <location>
        <begin position="781"/>
        <end position="804"/>
    </location>
</feature>
<dbReference type="STRING" id="349102.Rsph17025_1129"/>
<evidence type="ECO:0000256" key="9">
    <source>
        <dbReference type="ARBA" id="ARBA00022840"/>
    </source>
</evidence>
<keyword evidence="11" id="KW-1278">Translocase</keyword>
<feature type="transmembrane region" description="Helical" evidence="16">
    <location>
        <begin position="810"/>
        <end position="830"/>
    </location>
</feature>
<dbReference type="AlphaFoldDB" id="A4WRL6"/>
<dbReference type="eggNOG" id="COG2217">
    <property type="taxonomic scope" value="Bacteria"/>
</dbReference>
<evidence type="ECO:0000256" key="13">
    <source>
        <dbReference type="ARBA" id="ARBA00023008"/>
    </source>
</evidence>
<keyword evidence="15 16" id="KW-0472">Membrane</keyword>
<dbReference type="FunFam" id="3.30.70.100:FF:000001">
    <property type="entry name" value="ATPase copper transporting beta"/>
    <property type="match status" value="1"/>
</dbReference>
<accession>A4WRL6</accession>
<comment type="similarity">
    <text evidence="2 16">Belongs to the cation transport ATPase (P-type) (TC 3.A.3) family. Type IB subfamily.</text>
</comment>
<dbReference type="NCBIfam" id="TIGR01525">
    <property type="entry name" value="ATPase-IB_hvy"/>
    <property type="match status" value="1"/>
</dbReference>
<dbReference type="InterPro" id="IPR023298">
    <property type="entry name" value="ATPase_P-typ_TM_dom_sf"/>
</dbReference>
<comment type="subcellular location">
    <subcellularLocation>
        <location evidence="16">Cell membrane</location>
    </subcellularLocation>
    <subcellularLocation>
        <location evidence="1">Endomembrane system</location>
        <topology evidence="1">Multi-pass membrane protein</topology>
    </subcellularLocation>
</comment>
<evidence type="ECO:0000256" key="16">
    <source>
        <dbReference type="RuleBase" id="RU362081"/>
    </source>
</evidence>
<keyword evidence="14" id="KW-0406">Ion transport</keyword>
<keyword evidence="8" id="KW-0187">Copper transport</keyword>
<evidence type="ECO:0000256" key="6">
    <source>
        <dbReference type="ARBA" id="ARBA00022737"/>
    </source>
</evidence>
<dbReference type="SFLD" id="SFLDS00003">
    <property type="entry name" value="Haloacid_Dehalogenase"/>
    <property type="match status" value="1"/>
</dbReference>
<evidence type="ECO:0000256" key="3">
    <source>
        <dbReference type="ARBA" id="ARBA00022448"/>
    </source>
</evidence>
<dbReference type="CDD" id="cd02094">
    <property type="entry name" value="P-type_ATPase_Cu-like"/>
    <property type="match status" value="1"/>
</dbReference>
<dbReference type="SFLD" id="SFLDF00027">
    <property type="entry name" value="p-type_atpase"/>
    <property type="match status" value="1"/>
</dbReference>
<organism evidence="18">
    <name type="scientific">Cereibacter sphaeroides (strain ATCC 17025 / ATH 2.4.3)</name>
    <name type="common">Rhodobacter sphaeroides</name>
    <dbReference type="NCBI Taxonomy" id="349102"/>
    <lineage>
        <taxon>Bacteria</taxon>
        <taxon>Pseudomonadati</taxon>
        <taxon>Pseudomonadota</taxon>
        <taxon>Alphaproteobacteria</taxon>
        <taxon>Rhodobacterales</taxon>
        <taxon>Paracoccaceae</taxon>
        <taxon>Cereibacter</taxon>
    </lineage>
</organism>
<dbReference type="HOGENOM" id="CLU_001771_0_3_5"/>
<dbReference type="InterPro" id="IPR059000">
    <property type="entry name" value="ATPase_P-type_domA"/>
</dbReference>
<dbReference type="KEGG" id="rsq:Rsph17025_1129"/>
<dbReference type="Gene3D" id="2.70.150.10">
    <property type="entry name" value="Calcium-transporting ATPase, cytoplasmic transduction domain A"/>
    <property type="match status" value="1"/>
</dbReference>
<dbReference type="SFLD" id="SFLDG00002">
    <property type="entry name" value="C1.7:_P-type_atpase_like"/>
    <property type="match status" value="1"/>
</dbReference>
<keyword evidence="10" id="KW-0460">Magnesium</keyword>
<evidence type="ECO:0000256" key="12">
    <source>
        <dbReference type="ARBA" id="ARBA00022989"/>
    </source>
</evidence>